<protein>
    <recommendedName>
        <fullName evidence="3">PD-(D/E)XK nuclease family transposase</fullName>
    </recommendedName>
</protein>
<accession>A0A415TXT7</accession>
<proteinExistence type="predicted"/>
<gene>
    <name evidence="1" type="ORF">DWZ29_12950</name>
</gene>
<evidence type="ECO:0000313" key="1">
    <source>
        <dbReference type="EMBL" id="RHN10737.1"/>
    </source>
</evidence>
<dbReference type="Proteomes" id="UP000283700">
    <property type="component" value="Unassembled WGS sequence"/>
</dbReference>
<evidence type="ECO:0000313" key="2">
    <source>
        <dbReference type="Proteomes" id="UP000283700"/>
    </source>
</evidence>
<name>A0A415TXT7_9FIRM</name>
<dbReference type="AlphaFoldDB" id="A0A415TXT7"/>
<evidence type="ECO:0008006" key="3">
    <source>
        <dbReference type="Google" id="ProtNLM"/>
    </source>
</evidence>
<organism evidence="1 2">
    <name type="scientific">Anaerobutyricum hallii</name>
    <dbReference type="NCBI Taxonomy" id="39488"/>
    <lineage>
        <taxon>Bacteria</taxon>
        <taxon>Bacillati</taxon>
        <taxon>Bacillota</taxon>
        <taxon>Clostridia</taxon>
        <taxon>Lachnospirales</taxon>
        <taxon>Lachnospiraceae</taxon>
        <taxon>Anaerobutyricum</taxon>
    </lineage>
</organism>
<reference evidence="1 2" key="1">
    <citation type="submission" date="2018-08" db="EMBL/GenBank/DDBJ databases">
        <title>A genome reference for cultivated species of the human gut microbiota.</title>
        <authorList>
            <person name="Zou Y."/>
            <person name="Xue W."/>
            <person name="Luo G."/>
        </authorList>
    </citation>
    <scope>NUCLEOTIDE SEQUENCE [LARGE SCALE GENOMIC DNA]</scope>
    <source>
        <strain evidence="1 2">AF31-17AC</strain>
    </source>
</reference>
<dbReference type="RefSeq" id="WP_118486379.1">
    <property type="nucleotide sequence ID" value="NZ_QRQO01000045.1"/>
</dbReference>
<dbReference type="EMBL" id="QRQO01000045">
    <property type="protein sequence ID" value="RHN10737.1"/>
    <property type="molecule type" value="Genomic_DNA"/>
</dbReference>
<sequence>MDASIKKTVRASDKGAQYDEKAKKLLGHKIILAYILVNTIEEFREMNPKEVVNYIEGEPYISVIPVDSGMTNGKKKVGDNPRKELEEDTKTTEQVSRLNTENSEINEGMIRFDIIFYVRMKDGLTQIIINVEAQKEEPRKYKIVNRAIFYICRIVSSQKGRDFVNSEYDDMKRVYSIWICMNMKEHSLSHIHLEEQQIIGSHKWKGDLDLLNIIIIGIAKNLPEKEEKYELHRLLSALLSSDLEVEDKLDIMEKEYDIPLENDIRKDVKEMCNLSQGIREEAFEEGQEYGYREGQEKGEKQKLVRVVTKMHEAKFPLEQIAAIAEISMEKVKEIIG</sequence>
<comment type="caution">
    <text evidence="1">The sequence shown here is derived from an EMBL/GenBank/DDBJ whole genome shotgun (WGS) entry which is preliminary data.</text>
</comment>